<dbReference type="Proteomes" id="UP000030686">
    <property type="component" value="Unassembled WGS sequence"/>
</dbReference>
<accession>W6QT40</accession>
<dbReference type="OrthoDB" id="4463754at2759"/>
<protein>
    <submittedName>
        <fullName evidence="1">Genomic scaffold, ProqFM164S02</fullName>
    </submittedName>
</protein>
<reference evidence="1" key="1">
    <citation type="journal article" date="2014" name="Nat. Commun.">
        <title>Multiple recent horizontal transfers of a large genomic region in cheese making fungi.</title>
        <authorList>
            <person name="Cheeseman K."/>
            <person name="Ropars J."/>
            <person name="Renault P."/>
            <person name="Dupont J."/>
            <person name="Gouzy J."/>
            <person name="Branca A."/>
            <person name="Abraham A.L."/>
            <person name="Ceppi M."/>
            <person name="Conseiller E."/>
            <person name="Debuchy R."/>
            <person name="Malagnac F."/>
            <person name="Goarin A."/>
            <person name="Silar P."/>
            <person name="Lacoste S."/>
            <person name="Sallet E."/>
            <person name="Bensimon A."/>
            <person name="Giraud T."/>
            <person name="Brygoo Y."/>
        </authorList>
    </citation>
    <scope>NUCLEOTIDE SEQUENCE [LARGE SCALE GENOMIC DNA]</scope>
    <source>
        <strain evidence="1">FM164</strain>
    </source>
</reference>
<proteinExistence type="predicted"/>
<dbReference type="EMBL" id="HG792016">
    <property type="protein sequence ID" value="CDM32692.1"/>
    <property type="molecule type" value="Genomic_DNA"/>
</dbReference>
<keyword evidence="2" id="KW-1185">Reference proteome</keyword>
<sequence>MQDARRLGGGAKTEINLLDHQISMASGSTMALETTRPRLRKSKTLTEMSVSEMKAERMQQHCHLDRIKSAA</sequence>
<name>W6QT40_PENRF</name>
<evidence type="ECO:0000313" key="2">
    <source>
        <dbReference type="Proteomes" id="UP000030686"/>
    </source>
</evidence>
<gene>
    <name evidence="1" type="ORF">PROQFM164_S02g002843</name>
</gene>
<evidence type="ECO:0000313" key="1">
    <source>
        <dbReference type="EMBL" id="CDM32692.1"/>
    </source>
</evidence>
<organism evidence="1 2">
    <name type="scientific">Penicillium roqueforti (strain FM164)</name>
    <dbReference type="NCBI Taxonomy" id="1365484"/>
    <lineage>
        <taxon>Eukaryota</taxon>
        <taxon>Fungi</taxon>
        <taxon>Dikarya</taxon>
        <taxon>Ascomycota</taxon>
        <taxon>Pezizomycotina</taxon>
        <taxon>Eurotiomycetes</taxon>
        <taxon>Eurotiomycetidae</taxon>
        <taxon>Eurotiales</taxon>
        <taxon>Aspergillaceae</taxon>
        <taxon>Penicillium</taxon>
    </lineage>
</organism>
<dbReference type="AlphaFoldDB" id="W6QT40"/>